<evidence type="ECO:0000313" key="9">
    <source>
        <dbReference type="Proteomes" id="UP000265801"/>
    </source>
</evidence>
<feature type="transmembrane region" description="Helical" evidence="6">
    <location>
        <begin position="32"/>
        <end position="57"/>
    </location>
</feature>
<dbReference type="EMBL" id="QXIR01000001">
    <property type="protein sequence ID" value="RIW39001.1"/>
    <property type="molecule type" value="Genomic_DNA"/>
</dbReference>
<keyword evidence="5 6" id="KW-0472">Membrane</keyword>
<evidence type="ECO:0000256" key="3">
    <source>
        <dbReference type="ARBA" id="ARBA00022692"/>
    </source>
</evidence>
<name>A0A3A1R707_9BACI</name>
<dbReference type="OrthoDB" id="9815286at2"/>
<evidence type="ECO:0000259" key="7">
    <source>
        <dbReference type="Pfam" id="PF04024"/>
    </source>
</evidence>
<dbReference type="InterPro" id="IPR052027">
    <property type="entry name" value="PspC"/>
</dbReference>
<proteinExistence type="predicted"/>
<reference evidence="8 9" key="1">
    <citation type="submission" date="2018-09" db="EMBL/GenBank/DDBJ databases">
        <title>Bacillus saliacetes sp. nov., isolated from Thai shrimp paste (Ka-pi).</title>
        <authorList>
            <person name="Daroonpunt R."/>
            <person name="Tanasupawat S."/>
            <person name="Yiamsombut S."/>
        </authorList>
    </citation>
    <scope>NUCLEOTIDE SEQUENCE [LARGE SCALE GENOMIC DNA]</scope>
    <source>
        <strain evidence="8 9">SKP7-4</strain>
    </source>
</reference>
<dbReference type="PANTHER" id="PTHR33885:SF3">
    <property type="entry name" value="PHAGE SHOCK PROTEIN C"/>
    <property type="match status" value="1"/>
</dbReference>
<comment type="subcellular location">
    <subcellularLocation>
        <location evidence="1">Cell membrane</location>
        <topology evidence="1">Single-pass membrane protein</topology>
    </subcellularLocation>
</comment>
<dbReference type="GO" id="GO:0005886">
    <property type="term" value="C:plasma membrane"/>
    <property type="evidence" value="ECO:0007669"/>
    <property type="project" value="UniProtKB-SubCell"/>
</dbReference>
<evidence type="ECO:0000256" key="5">
    <source>
        <dbReference type="ARBA" id="ARBA00023136"/>
    </source>
</evidence>
<dbReference type="Pfam" id="PF04024">
    <property type="entry name" value="PspC"/>
    <property type="match status" value="1"/>
</dbReference>
<dbReference type="InterPro" id="IPR007168">
    <property type="entry name" value="Phageshock_PspC_N"/>
</dbReference>
<keyword evidence="4 6" id="KW-1133">Transmembrane helix</keyword>
<evidence type="ECO:0000256" key="2">
    <source>
        <dbReference type="ARBA" id="ARBA00022475"/>
    </source>
</evidence>
<dbReference type="RefSeq" id="WP_119545056.1">
    <property type="nucleotide sequence ID" value="NZ_QXIR01000001.1"/>
</dbReference>
<evidence type="ECO:0000256" key="4">
    <source>
        <dbReference type="ARBA" id="ARBA00022989"/>
    </source>
</evidence>
<evidence type="ECO:0000256" key="6">
    <source>
        <dbReference type="SAM" id="Phobius"/>
    </source>
</evidence>
<gene>
    <name evidence="8" type="ORF">D3H55_01215</name>
</gene>
<dbReference type="Proteomes" id="UP000265801">
    <property type="component" value="Unassembled WGS sequence"/>
</dbReference>
<keyword evidence="9" id="KW-1185">Reference proteome</keyword>
<evidence type="ECO:0000313" key="8">
    <source>
        <dbReference type="EMBL" id="RIW39001.1"/>
    </source>
</evidence>
<sequence>MALGRSRTNKVLAGVIGGIAEQTGISANILRILFVILLFPTGFFPLGLAYIIAAFVLPKR</sequence>
<dbReference type="PANTHER" id="PTHR33885">
    <property type="entry name" value="PHAGE SHOCK PROTEIN C"/>
    <property type="match status" value="1"/>
</dbReference>
<dbReference type="AlphaFoldDB" id="A0A3A1R707"/>
<protein>
    <submittedName>
        <fullName evidence="8">PspC domain-containing protein</fullName>
    </submittedName>
</protein>
<comment type="caution">
    <text evidence="8">The sequence shown here is derived from an EMBL/GenBank/DDBJ whole genome shotgun (WGS) entry which is preliminary data.</text>
</comment>
<accession>A0A3A1R707</accession>
<evidence type="ECO:0000256" key="1">
    <source>
        <dbReference type="ARBA" id="ARBA00004162"/>
    </source>
</evidence>
<organism evidence="8 9">
    <name type="scientific">Bacillus salacetis</name>
    <dbReference type="NCBI Taxonomy" id="2315464"/>
    <lineage>
        <taxon>Bacteria</taxon>
        <taxon>Bacillati</taxon>
        <taxon>Bacillota</taxon>
        <taxon>Bacilli</taxon>
        <taxon>Bacillales</taxon>
        <taxon>Bacillaceae</taxon>
        <taxon>Bacillus</taxon>
    </lineage>
</organism>
<feature type="domain" description="Phage shock protein PspC N-terminal" evidence="7">
    <location>
        <begin position="3"/>
        <end position="59"/>
    </location>
</feature>
<keyword evidence="3 6" id="KW-0812">Transmembrane</keyword>
<keyword evidence="2" id="KW-1003">Cell membrane</keyword>